<organism evidence="2 3">
    <name type="scientific">Rosa chinensis</name>
    <name type="common">China rose</name>
    <dbReference type="NCBI Taxonomy" id="74649"/>
    <lineage>
        <taxon>Eukaryota</taxon>
        <taxon>Viridiplantae</taxon>
        <taxon>Streptophyta</taxon>
        <taxon>Embryophyta</taxon>
        <taxon>Tracheophyta</taxon>
        <taxon>Spermatophyta</taxon>
        <taxon>Magnoliopsida</taxon>
        <taxon>eudicotyledons</taxon>
        <taxon>Gunneridae</taxon>
        <taxon>Pentapetalae</taxon>
        <taxon>rosids</taxon>
        <taxon>fabids</taxon>
        <taxon>Rosales</taxon>
        <taxon>Rosaceae</taxon>
        <taxon>Rosoideae</taxon>
        <taxon>Rosoideae incertae sedis</taxon>
        <taxon>Rosa</taxon>
    </lineage>
</organism>
<dbReference type="Proteomes" id="UP000238479">
    <property type="component" value="Chromosome 1"/>
</dbReference>
<dbReference type="InterPro" id="IPR025525">
    <property type="entry name" value="hAT-like_transposase_RNase-H"/>
</dbReference>
<evidence type="ECO:0000259" key="1">
    <source>
        <dbReference type="Pfam" id="PF14372"/>
    </source>
</evidence>
<sequence length="73" mass="8516">MDPRFKMQFVEWAYDKLYGPDSSQLEVFNDTLSSLFDAYVEKSFDPNDSNYSIDEDVFDLTLQDRSGEGESRN</sequence>
<dbReference type="EMBL" id="PDCK01000039">
    <property type="protein sequence ID" value="PRQ56051.1"/>
    <property type="molecule type" value="Genomic_DNA"/>
</dbReference>
<reference evidence="2 3" key="1">
    <citation type="journal article" date="2018" name="Nat. Genet.">
        <title>The Rosa genome provides new insights in the design of modern roses.</title>
        <authorList>
            <person name="Bendahmane M."/>
        </authorList>
    </citation>
    <scope>NUCLEOTIDE SEQUENCE [LARGE SCALE GENOMIC DNA]</scope>
    <source>
        <strain evidence="3">cv. Old Blush</strain>
    </source>
</reference>
<gene>
    <name evidence="2" type="ORF">RchiOBHm_Chr1g0331491</name>
</gene>
<dbReference type="Gramene" id="PRQ56051">
    <property type="protein sequence ID" value="PRQ56051"/>
    <property type="gene ID" value="RchiOBHm_Chr1g0331491"/>
</dbReference>
<dbReference type="Pfam" id="PF14372">
    <property type="entry name" value="hAT-like_RNase-H"/>
    <property type="match status" value="1"/>
</dbReference>
<protein>
    <submittedName>
        <fullName evidence="2">Putative hAT-like transposase, RNase-H</fullName>
    </submittedName>
</protein>
<evidence type="ECO:0000313" key="2">
    <source>
        <dbReference type="EMBL" id="PRQ56051.1"/>
    </source>
</evidence>
<feature type="domain" description="hAT-like transposase RNase-H fold" evidence="1">
    <location>
        <begin position="1"/>
        <end position="39"/>
    </location>
</feature>
<keyword evidence="3" id="KW-1185">Reference proteome</keyword>
<dbReference type="AlphaFoldDB" id="A0A2P6SBJ3"/>
<name>A0A2P6SBJ3_ROSCH</name>
<comment type="caution">
    <text evidence="2">The sequence shown here is derived from an EMBL/GenBank/DDBJ whole genome shotgun (WGS) entry which is preliminary data.</text>
</comment>
<proteinExistence type="predicted"/>
<dbReference type="GO" id="GO:0003677">
    <property type="term" value="F:DNA binding"/>
    <property type="evidence" value="ECO:0007669"/>
    <property type="project" value="InterPro"/>
</dbReference>
<evidence type="ECO:0000313" key="3">
    <source>
        <dbReference type="Proteomes" id="UP000238479"/>
    </source>
</evidence>
<accession>A0A2P6SBJ3</accession>